<name>A0ACC2LP10_PERAE</name>
<dbReference type="Proteomes" id="UP001234297">
    <property type="component" value="Chromosome 3"/>
</dbReference>
<reference evidence="1 2" key="1">
    <citation type="journal article" date="2022" name="Hortic Res">
        <title>A haplotype resolved chromosomal level avocado genome allows analysis of novel avocado genes.</title>
        <authorList>
            <person name="Nath O."/>
            <person name="Fletcher S.J."/>
            <person name="Hayward A."/>
            <person name="Shaw L.M."/>
            <person name="Masouleh A.K."/>
            <person name="Furtado A."/>
            <person name="Henry R.J."/>
            <person name="Mitter N."/>
        </authorList>
    </citation>
    <scope>NUCLEOTIDE SEQUENCE [LARGE SCALE GENOMIC DNA]</scope>
    <source>
        <strain evidence="2">cv. Hass</strain>
    </source>
</reference>
<sequence length="178" mass="20939">MIESRLGRVWNAALLLCWWDEGRIRAVKALFTRSPSTVPIRTSEFVIADLRALRRLDGEDKLLWLPTEKPLWRLQRNEPGCVVGEHMQVRFGLDGEDIGFFFTERSEIERSRENHTERARLTRVGEDDRWKEEDENLPEGEIERRPLDLALEDDDDAIGREEEEEGEKEVFGRGFWQT</sequence>
<protein>
    <submittedName>
        <fullName evidence="1">Uncharacterized protein</fullName>
    </submittedName>
</protein>
<proteinExistence type="predicted"/>
<comment type="caution">
    <text evidence="1">The sequence shown here is derived from an EMBL/GenBank/DDBJ whole genome shotgun (WGS) entry which is preliminary data.</text>
</comment>
<dbReference type="EMBL" id="CM056811">
    <property type="protein sequence ID" value="KAJ8634903.1"/>
    <property type="molecule type" value="Genomic_DNA"/>
</dbReference>
<evidence type="ECO:0000313" key="2">
    <source>
        <dbReference type="Proteomes" id="UP001234297"/>
    </source>
</evidence>
<evidence type="ECO:0000313" key="1">
    <source>
        <dbReference type="EMBL" id="KAJ8634903.1"/>
    </source>
</evidence>
<gene>
    <name evidence="1" type="ORF">MRB53_009170</name>
</gene>
<organism evidence="1 2">
    <name type="scientific">Persea americana</name>
    <name type="common">Avocado</name>
    <dbReference type="NCBI Taxonomy" id="3435"/>
    <lineage>
        <taxon>Eukaryota</taxon>
        <taxon>Viridiplantae</taxon>
        <taxon>Streptophyta</taxon>
        <taxon>Embryophyta</taxon>
        <taxon>Tracheophyta</taxon>
        <taxon>Spermatophyta</taxon>
        <taxon>Magnoliopsida</taxon>
        <taxon>Magnoliidae</taxon>
        <taxon>Laurales</taxon>
        <taxon>Lauraceae</taxon>
        <taxon>Persea</taxon>
    </lineage>
</organism>
<keyword evidence="2" id="KW-1185">Reference proteome</keyword>
<accession>A0ACC2LP10</accession>